<protein>
    <recommendedName>
        <fullName evidence="3">Glycosyl transferase family 1 domain-containing protein</fullName>
    </recommendedName>
</protein>
<dbReference type="KEGG" id="aon:DEH84_14125"/>
<dbReference type="PANTHER" id="PTHR12526:SF510">
    <property type="entry name" value="D-INOSITOL 3-PHOSPHATE GLYCOSYLTRANSFERASE"/>
    <property type="match status" value="1"/>
</dbReference>
<dbReference type="Gene3D" id="3.40.50.2000">
    <property type="entry name" value="Glycogen Phosphorylase B"/>
    <property type="match status" value="2"/>
</dbReference>
<proteinExistence type="predicted"/>
<dbReference type="AlphaFoldDB" id="A0A2U8FTP1"/>
<evidence type="ECO:0000256" key="1">
    <source>
        <dbReference type="ARBA" id="ARBA00022676"/>
    </source>
</evidence>
<gene>
    <name evidence="4" type="ORF">DEH84_14125</name>
</gene>
<dbReference type="Pfam" id="PF00534">
    <property type="entry name" value="Glycos_transf_1"/>
    <property type="match status" value="1"/>
</dbReference>
<evidence type="ECO:0000256" key="2">
    <source>
        <dbReference type="ARBA" id="ARBA00022679"/>
    </source>
</evidence>
<evidence type="ECO:0000313" key="4">
    <source>
        <dbReference type="EMBL" id="AWI54432.1"/>
    </source>
</evidence>
<sequence>MRILLSAFAFSPVLGSECGVGWHWALALAKHHEVTVITHAWFRTDVEAELARRPVPRLQVVYVDVPPPWGRFERRLLDSQLYYVYWQWKMRPVARDLVQRQTFDVVHHLTWGSLRYPSWLGGLGLPFIVGPLGGAETAPARLFAGLPWKVQLKEALRTAVLWSFWLDVPTRLAWSRADRLYCRTRDTLAFLPASLRARAVVAHEVGVMDVVPRPTPVVRRARTTFMFAGRLIAFKGVHLALPALRAAVDRGADVALLIVGEGELDGFFKARVQALGLTDRVRFVSRVPQSELMNLYHQADAFLFPSLHDSGGTVVMEALSRGLPVICLDLGGPHHFITPACGMVVSTAGRSQGEVVDALAEAVVQFHALSTPARQALHDEAVARARRMGWAERAAAVYDDVRQQVPQCAEALRRLEGEA</sequence>
<reference evidence="4 5" key="1">
    <citation type="submission" date="2018-05" db="EMBL/GenBank/DDBJ databases">
        <title>complete genome sequence of Aquabacterium olei NBRC 110486.</title>
        <authorList>
            <person name="Tang B."/>
            <person name="Chang J."/>
            <person name="Zhang L."/>
            <person name="Yang H."/>
        </authorList>
    </citation>
    <scope>NUCLEOTIDE SEQUENCE [LARGE SCALE GENOMIC DNA]</scope>
    <source>
        <strain evidence="4 5">NBRC 110486</strain>
    </source>
</reference>
<dbReference type="GO" id="GO:0016757">
    <property type="term" value="F:glycosyltransferase activity"/>
    <property type="evidence" value="ECO:0007669"/>
    <property type="project" value="UniProtKB-KW"/>
</dbReference>
<dbReference type="PANTHER" id="PTHR12526">
    <property type="entry name" value="GLYCOSYLTRANSFERASE"/>
    <property type="match status" value="1"/>
</dbReference>
<accession>A0A2U8FTP1</accession>
<keyword evidence="2" id="KW-0808">Transferase</keyword>
<keyword evidence="5" id="KW-1185">Reference proteome</keyword>
<feature type="domain" description="Glycosyl transferase family 1" evidence="3">
    <location>
        <begin position="223"/>
        <end position="358"/>
    </location>
</feature>
<evidence type="ECO:0000259" key="3">
    <source>
        <dbReference type="Pfam" id="PF00534"/>
    </source>
</evidence>
<dbReference type="CDD" id="cd03801">
    <property type="entry name" value="GT4_PimA-like"/>
    <property type="match status" value="1"/>
</dbReference>
<evidence type="ECO:0000313" key="5">
    <source>
        <dbReference type="Proteomes" id="UP000244892"/>
    </source>
</evidence>
<dbReference type="Proteomes" id="UP000244892">
    <property type="component" value="Chromosome"/>
</dbReference>
<dbReference type="EMBL" id="CP029210">
    <property type="protein sequence ID" value="AWI54432.1"/>
    <property type="molecule type" value="Genomic_DNA"/>
</dbReference>
<name>A0A2U8FTP1_9BURK</name>
<dbReference type="OrthoDB" id="267270at2"/>
<dbReference type="SUPFAM" id="SSF53756">
    <property type="entry name" value="UDP-Glycosyltransferase/glycogen phosphorylase"/>
    <property type="match status" value="1"/>
</dbReference>
<organism evidence="4 5">
    <name type="scientific">Aquabacterium olei</name>
    <dbReference type="NCBI Taxonomy" id="1296669"/>
    <lineage>
        <taxon>Bacteria</taxon>
        <taxon>Pseudomonadati</taxon>
        <taxon>Pseudomonadota</taxon>
        <taxon>Betaproteobacteria</taxon>
        <taxon>Burkholderiales</taxon>
        <taxon>Aquabacterium</taxon>
    </lineage>
</organism>
<dbReference type="RefSeq" id="WP_109037428.1">
    <property type="nucleotide sequence ID" value="NZ_CP029210.1"/>
</dbReference>
<keyword evidence="1" id="KW-0328">Glycosyltransferase</keyword>
<dbReference type="InterPro" id="IPR001296">
    <property type="entry name" value="Glyco_trans_1"/>
</dbReference>